<feature type="region of interest" description="Disordered" evidence="1">
    <location>
        <begin position="64"/>
        <end position="116"/>
    </location>
</feature>
<feature type="compositionally biased region" description="Acidic residues" evidence="1">
    <location>
        <begin position="72"/>
        <end position="85"/>
    </location>
</feature>
<protein>
    <submittedName>
        <fullName evidence="2">Uncharacterized protein</fullName>
    </submittedName>
</protein>
<gene>
    <name evidence="2" type="ORF">MEUPH1_LOCUS12432</name>
</gene>
<keyword evidence="3" id="KW-1185">Reference proteome</keyword>
<dbReference type="AlphaFoldDB" id="A0AAV0WLV1"/>
<sequence>MNTQKKNNDGTGTKALETLDPAGVGELATQVVINSSDNVSWKTERKHMDYKDTDLINGHCYSDPLRFRGGGDEDDDNENDVEMTDAEGTSGGMVTAGGGLPSPVSQSSKQPKTANKTVDLKDLNDLLGWLEQTVMKEKGKKLGVLISEKMMGKLARLRVVTTGLTHDNSRLQGELKGKEDTQRMSLTCFTDKLDAKNAEANNLKAELEALKKSGPASSQAPVSKPTYADKVASVPKAAVATASKSKKSQ</sequence>
<proteinExistence type="predicted"/>
<comment type="caution">
    <text evidence="2">The sequence shown here is derived from an EMBL/GenBank/DDBJ whole genome shotgun (WGS) entry which is preliminary data.</text>
</comment>
<dbReference type="Proteomes" id="UP001160148">
    <property type="component" value="Unassembled WGS sequence"/>
</dbReference>
<evidence type="ECO:0000313" key="3">
    <source>
        <dbReference type="Proteomes" id="UP001160148"/>
    </source>
</evidence>
<organism evidence="2 3">
    <name type="scientific">Macrosiphum euphorbiae</name>
    <name type="common">potato aphid</name>
    <dbReference type="NCBI Taxonomy" id="13131"/>
    <lineage>
        <taxon>Eukaryota</taxon>
        <taxon>Metazoa</taxon>
        <taxon>Ecdysozoa</taxon>
        <taxon>Arthropoda</taxon>
        <taxon>Hexapoda</taxon>
        <taxon>Insecta</taxon>
        <taxon>Pterygota</taxon>
        <taxon>Neoptera</taxon>
        <taxon>Paraneoptera</taxon>
        <taxon>Hemiptera</taxon>
        <taxon>Sternorrhyncha</taxon>
        <taxon>Aphidomorpha</taxon>
        <taxon>Aphidoidea</taxon>
        <taxon>Aphididae</taxon>
        <taxon>Macrosiphini</taxon>
        <taxon>Macrosiphum</taxon>
    </lineage>
</organism>
<dbReference type="EMBL" id="CARXXK010000002">
    <property type="protein sequence ID" value="CAI6356728.1"/>
    <property type="molecule type" value="Genomic_DNA"/>
</dbReference>
<evidence type="ECO:0000313" key="2">
    <source>
        <dbReference type="EMBL" id="CAI6356728.1"/>
    </source>
</evidence>
<evidence type="ECO:0000256" key="1">
    <source>
        <dbReference type="SAM" id="MobiDB-lite"/>
    </source>
</evidence>
<feature type="compositionally biased region" description="Low complexity" evidence="1">
    <location>
        <begin position="101"/>
        <end position="112"/>
    </location>
</feature>
<feature type="compositionally biased region" description="Gly residues" evidence="1">
    <location>
        <begin position="89"/>
        <end position="100"/>
    </location>
</feature>
<reference evidence="2 3" key="1">
    <citation type="submission" date="2023-01" db="EMBL/GenBank/DDBJ databases">
        <authorList>
            <person name="Whitehead M."/>
        </authorList>
    </citation>
    <scope>NUCLEOTIDE SEQUENCE [LARGE SCALE GENOMIC DNA]</scope>
</reference>
<feature type="region of interest" description="Disordered" evidence="1">
    <location>
        <begin position="211"/>
        <end position="231"/>
    </location>
</feature>
<accession>A0AAV0WLV1</accession>
<name>A0AAV0WLV1_9HEMI</name>